<feature type="compositionally biased region" description="Basic and acidic residues" evidence="3">
    <location>
        <begin position="297"/>
        <end position="356"/>
    </location>
</feature>
<dbReference type="OrthoDB" id="1690618at2759"/>
<dbReference type="PROSITE" id="PS00636">
    <property type="entry name" value="DNAJ_1"/>
    <property type="match status" value="1"/>
</dbReference>
<dbReference type="InterPro" id="IPR036869">
    <property type="entry name" value="J_dom_sf"/>
</dbReference>
<sequence length="538" mass="62042">MATVTSSDVLVMPPLPEDMPADDVCKTVDSLSDLIRVEIQTVGKWFEQYSHRRLLSVPFAPTADDDGGKSKNDSDDDNSDDGNDDGSSADTYVNILGEWKDQDHYALLGLQDKRWQATQDDIKRAYRKMVLKHHPDKKGDLPPAEMKKADEYFSRIQKAYELLCNEQMRRLYDSVDDFDDDIPDILPPKERKDFIEVFAPVFEHNAKFVVEKPVPSLGTMDTPYKKVVAFYEFWNTCTSWREFGYNDDEYNLDDAECREEKRWMERQNKNARKRKKKAEIARLRKLVSNAQACDPRIKRELARQRKEKEDAKRLREERKKQAAEERRQKRLEEEEQRKKEKEEARANEKKAKEQAKKLRRAITKACKRAGIYDPENPSVTPKVGGKRVVTGAEMETLKSLEADEIKALTSISEDAAFKKAVFAQLQKLNGGEGDDDDDDEQEQEQEEEEGPKPWSDDEQKVLETAIRSVPKSDPDRWDKIAELVPGRTKKECVERIKECMAKVKQAKSEPPAQWTEEEEVVLTKAASKVYPPGTTTHC</sequence>
<gene>
    <name evidence="7" type="ORF">PTSG_05570</name>
</gene>
<dbReference type="PROSITE" id="PS51294">
    <property type="entry name" value="HTH_MYB"/>
    <property type="match status" value="1"/>
</dbReference>
<dbReference type="OMA" id="SFWYDFD"/>
<evidence type="ECO:0000259" key="5">
    <source>
        <dbReference type="PROSITE" id="PS50090"/>
    </source>
</evidence>
<feature type="region of interest" description="Disordered" evidence="3">
    <location>
        <begin position="59"/>
        <end position="90"/>
    </location>
</feature>
<evidence type="ECO:0000256" key="1">
    <source>
        <dbReference type="ARBA" id="ARBA00004514"/>
    </source>
</evidence>
<dbReference type="STRING" id="946362.F2UBK9"/>
<keyword evidence="8" id="KW-1185">Reference proteome</keyword>
<dbReference type="AlphaFoldDB" id="F2UBK9"/>
<dbReference type="InterPro" id="IPR001005">
    <property type="entry name" value="SANT/Myb"/>
</dbReference>
<dbReference type="SMART" id="SM00271">
    <property type="entry name" value="DnaJ"/>
    <property type="match status" value="1"/>
</dbReference>
<evidence type="ECO:0000256" key="3">
    <source>
        <dbReference type="SAM" id="MobiDB-lite"/>
    </source>
</evidence>
<dbReference type="FunCoup" id="F2UBK9">
    <property type="interactions" value="1982"/>
</dbReference>
<evidence type="ECO:0000313" key="8">
    <source>
        <dbReference type="Proteomes" id="UP000007799"/>
    </source>
</evidence>
<dbReference type="PRINTS" id="PR00625">
    <property type="entry name" value="JDOMAIN"/>
</dbReference>
<organism evidence="8">
    <name type="scientific">Salpingoeca rosetta (strain ATCC 50818 / BSB-021)</name>
    <dbReference type="NCBI Taxonomy" id="946362"/>
    <lineage>
        <taxon>Eukaryota</taxon>
        <taxon>Choanoflagellata</taxon>
        <taxon>Craspedida</taxon>
        <taxon>Salpingoecidae</taxon>
        <taxon>Salpingoeca</taxon>
    </lineage>
</organism>
<feature type="domain" description="HTH myb-type" evidence="6">
    <location>
        <begin position="453"/>
        <end position="504"/>
    </location>
</feature>
<evidence type="ECO:0000259" key="4">
    <source>
        <dbReference type="PROSITE" id="PS50076"/>
    </source>
</evidence>
<dbReference type="InterPro" id="IPR054076">
    <property type="entry name" value="ZUO1-like_ZHD"/>
</dbReference>
<dbReference type="EMBL" id="GL832967">
    <property type="protein sequence ID" value="EGD73875.1"/>
    <property type="molecule type" value="Genomic_DNA"/>
</dbReference>
<dbReference type="GO" id="GO:0006450">
    <property type="term" value="P:regulation of translational fidelity"/>
    <property type="evidence" value="ECO:0007669"/>
    <property type="project" value="InterPro"/>
</dbReference>
<dbReference type="SMART" id="SM00717">
    <property type="entry name" value="SANT"/>
    <property type="match status" value="1"/>
</dbReference>
<dbReference type="GeneID" id="16074015"/>
<feature type="domain" description="J" evidence="4">
    <location>
        <begin position="103"/>
        <end position="176"/>
    </location>
</feature>
<dbReference type="InterPro" id="IPR017930">
    <property type="entry name" value="Myb_dom"/>
</dbReference>
<dbReference type="InterPro" id="IPR009057">
    <property type="entry name" value="Homeodomain-like_sf"/>
</dbReference>
<dbReference type="Gene3D" id="1.10.287.110">
    <property type="entry name" value="DnaJ domain"/>
    <property type="match status" value="1"/>
</dbReference>
<dbReference type="Gene3D" id="1.10.10.60">
    <property type="entry name" value="Homeodomain-like"/>
    <property type="match status" value="1"/>
</dbReference>
<dbReference type="SUPFAM" id="SSF46565">
    <property type="entry name" value="Chaperone J-domain"/>
    <property type="match status" value="1"/>
</dbReference>
<feature type="compositionally biased region" description="Acidic residues" evidence="3">
    <location>
        <begin position="432"/>
        <end position="449"/>
    </location>
</feature>
<dbReference type="RefSeq" id="XP_004993438.1">
    <property type="nucleotide sequence ID" value="XM_004993381.1"/>
</dbReference>
<feature type="region of interest" description="Disordered" evidence="3">
    <location>
        <begin position="297"/>
        <end position="360"/>
    </location>
</feature>
<evidence type="ECO:0000313" key="7">
    <source>
        <dbReference type="EMBL" id="EGD73875.1"/>
    </source>
</evidence>
<dbReference type="PANTHER" id="PTHR43999">
    <property type="entry name" value="DNAJ HOMOLOG SUBFAMILY C MEMBER 2"/>
    <property type="match status" value="1"/>
</dbReference>
<dbReference type="InterPro" id="IPR044634">
    <property type="entry name" value="Zuotin/DnaJC2"/>
</dbReference>
<dbReference type="InterPro" id="IPR018253">
    <property type="entry name" value="DnaJ_domain_CS"/>
</dbReference>
<dbReference type="PROSITE" id="PS50090">
    <property type="entry name" value="MYB_LIKE"/>
    <property type="match status" value="1"/>
</dbReference>
<dbReference type="CDD" id="cd06257">
    <property type="entry name" value="DnaJ"/>
    <property type="match status" value="1"/>
</dbReference>
<reference evidence="7" key="1">
    <citation type="submission" date="2009-08" db="EMBL/GenBank/DDBJ databases">
        <title>Annotation of Salpingoeca rosetta.</title>
        <authorList>
            <consortium name="The Broad Institute Genome Sequencing Platform"/>
            <person name="Russ C."/>
            <person name="Cuomo C."/>
            <person name="Burger G."/>
            <person name="Gray M.W."/>
            <person name="Holland P.W.H."/>
            <person name="King N."/>
            <person name="Lang F.B.F."/>
            <person name="Roger A.J."/>
            <person name="Ruiz-Trillo I."/>
            <person name="Young S.K."/>
            <person name="Zeng Q."/>
            <person name="Gargeya S."/>
            <person name="Alvarado L."/>
            <person name="Berlin A."/>
            <person name="Chapman S.B."/>
            <person name="Chen Z."/>
            <person name="Freedman E."/>
            <person name="Gellesch M."/>
            <person name="Goldberg J."/>
            <person name="Griggs A."/>
            <person name="Gujja S."/>
            <person name="Heilman E."/>
            <person name="Heiman D."/>
            <person name="Howarth C."/>
            <person name="Mehta T."/>
            <person name="Neiman D."/>
            <person name="Pearson M."/>
            <person name="Roberts A."/>
            <person name="Saif S."/>
            <person name="Shea T."/>
            <person name="Shenoy N."/>
            <person name="Sisk P."/>
            <person name="Stolte C."/>
            <person name="Sykes S."/>
            <person name="White J."/>
            <person name="Yandava C."/>
            <person name="Haas B."/>
            <person name="Nusbaum C."/>
            <person name="Birren B."/>
        </authorList>
    </citation>
    <scope>NUCLEOTIDE SEQUENCE [LARGE SCALE GENOMIC DNA]</scope>
    <source>
        <strain evidence="7">ATCC 50818</strain>
    </source>
</reference>
<proteinExistence type="predicted"/>
<dbReference type="CDD" id="cd00167">
    <property type="entry name" value="SANT"/>
    <property type="match status" value="1"/>
</dbReference>
<feature type="region of interest" description="Disordered" evidence="3">
    <location>
        <begin position="427"/>
        <end position="476"/>
    </location>
</feature>
<dbReference type="Pfam" id="PF00249">
    <property type="entry name" value="Myb_DNA-binding"/>
    <property type="match status" value="1"/>
</dbReference>
<feature type="compositionally biased region" description="Acidic residues" evidence="3">
    <location>
        <begin position="74"/>
        <end position="84"/>
    </location>
</feature>
<dbReference type="Pfam" id="PF21884">
    <property type="entry name" value="ZUO1-like_ZHD"/>
    <property type="match status" value="1"/>
</dbReference>
<comment type="subcellular location">
    <subcellularLocation>
        <location evidence="1">Cytoplasm</location>
        <location evidence="1">Cytosol</location>
    </subcellularLocation>
</comment>
<dbReference type="GO" id="GO:0030544">
    <property type="term" value="F:Hsp70 protein binding"/>
    <property type="evidence" value="ECO:0007669"/>
    <property type="project" value="InterPro"/>
</dbReference>
<feature type="domain" description="Myb-like" evidence="5">
    <location>
        <begin position="446"/>
        <end position="500"/>
    </location>
</feature>
<dbReference type="InterPro" id="IPR001623">
    <property type="entry name" value="DnaJ_domain"/>
</dbReference>
<dbReference type="SUPFAM" id="SSF46689">
    <property type="entry name" value="Homeodomain-like"/>
    <property type="match status" value="1"/>
</dbReference>
<dbReference type="PANTHER" id="PTHR43999:SF1">
    <property type="entry name" value="DNAJ HOMOLOG SUBFAMILY C MEMBER 2"/>
    <property type="match status" value="1"/>
</dbReference>
<evidence type="ECO:0000259" key="6">
    <source>
        <dbReference type="PROSITE" id="PS51294"/>
    </source>
</evidence>
<dbReference type="eggNOG" id="KOG0724">
    <property type="taxonomic scope" value="Eukaryota"/>
</dbReference>
<dbReference type="Pfam" id="PF00226">
    <property type="entry name" value="DnaJ"/>
    <property type="match status" value="1"/>
</dbReference>
<accession>F2UBK9</accession>
<dbReference type="GO" id="GO:0043022">
    <property type="term" value="F:ribosome binding"/>
    <property type="evidence" value="ECO:0007669"/>
    <property type="project" value="InterPro"/>
</dbReference>
<dbReference type="PROSITE" id="PS50076">
    <property type="entry name" value="DNAJ_2"/>
    <property type="match status" value="1"/>
</dbReference>
<dbReference type="GO" id="GO:0005829">
    <property type="term" value="C:cytosol"/>
    <property type="evidence" value="ECO:0007669"/>
    <property type="project" value="UniProtKB-SubCell"/>
</dbReference>
<protein>
    <recommendedName>
        <fullName evidence="2">DnaJ homolog subfamily C member 2</fullName>
    </recommendedName>
</protein>
<dbReference type="GO" id="GO:0051083">
    <property type="term" value="P:'de novo' cotranslational protein folding"/>
    <property type="evidence" value="ECO:0007669"/>
    <property type="project" value="InterPro"/>
</dbReference>
<dbReference type="InParanoid" id="F2UBK9"/>
<name>F2UBK9_SALR5</name>
<dbReference type="KEGG" id="sre:PTSG_05570"/>
<evidence type="ECO:0000256" key="2">
    <source>
        <dbReference type="ARBA" id="ARBA00014469"/>
    </source>
</evidence>
<dbReference type="Proteomes" id="UP000007799">
    <property type="component" value="Unassembled WGS sequence"/>
</dbReference>
<feature type="compositionally biased region" description="Basic and acidic residues" evidence="3">
    <location>
        <begin position="450"/>
        <end position="461"/>
    </location>
</feature>